<evidence type="ECO:0000313" key="11">
    <source>
        <dbReference type="EMBL" id="TKJ38567.1"/>
    </source>
</evidence>
<proteinExistence type="inferred from homology"/>
<dbReference type="AlphaFoldDB" id="A0A532UUX5"/>
<gene>
    <name evidence="11" type="ORF">CEE37_12450</name>
</gene>
<keyword evidence="7" id="KW-0547">Nucleotide-binding</keyword>
<dbReference type="Proteomes" id="UP000319619">
    <property type="component" value="Unassembled WGS sequence"/>
</dbReference>
<comment type="subcellular location">
    <subcellularLocation>
        <location evidence="1">Cytoplasm</location>
    </subcellularLocation>
</comment>
<evidence type="ECO:0000256" key="1">
    <source>
        <dbReference type="ARBA" id="ARBA00004496"/>
    </source>
</evidence>
<dbReference type="EMBL" id="NJBN01000009">
    <property type="protein sequence ID" value="TKJ38567.1"/>
    <property type="molecule type" value="Genomic_DNA"/>
</dbReference>
<accession>A0A532UUX5</accession>
<dbReference type="GO" id="GO:0002949">
    <property type="term" value="P:tRNA threonylcarbamoyladenosine modification"/>
    <property type="evidence" value="ECO:0007669"/>
    <property type="project" value="InterPro"/>
</dbReference>
<dbReference type="GO" id="GO:0016740">
    <property type="term" value="F:transferase activity"/>
    <property type="evidence" value="ECO:0007669"/>
    <property type="project" value="UniProtKB-KW"/>
</dbReference>
<keyword evidence="9" id="KW-0460">Magnesium</keyword>
<evidence type="ECO:0000256" key="10">
    <source>
        <dbReference type="ARBA" id="ARBA00032441"/>
    </source>
</evidence>
<keyword evidence="6" id="KW-0479">Metal-binding</keyword>
<keyword evidence="5" id="KW-0819">tRNA processing</keyword>
<dbReference type="PANTHER" id="PTHR33540:SF2">
    <property type="entry name" value="TRNA THREONYLCARBAMOYLADENOSINE BIOSYNTHESIS PROTEIN TSAE"/>
    <property type="match status" value="1"/>
</dbReference>
<evidence type="ECO:0000256" key="8">
    <source>
        <dbReference type="ARBA" id="ARBA00022840"/>
    </source>
</evidence>
<sequence length="163" mass="18559">MSNTIIVKSRGIEHTGEIAGIFAEILKPGDAISLEGELGAGKTVFVKGIVRSLGYHGHVTSPTFILAHEYKTETPIFHLDCFRLRNEKDFLSIGFDDYLSGNNILLVEWGNVISEYFDGWAWKVKFYFNQEDDNSRTIEFIPCNIPIDNEEIVRMRQAMINLK</sequence>
<evidence type="ECO:0000313" key="12">
    <source>
        <dbReference type="Proteomes" id="UP000319619"/>
    </source>
</evidence>
<dbReference type="Gene3D" id="3.40.50.300">
    <property type="entry name" value="P-loop containing nucleotide triphosphate hydrolases"/>
    <property type="match status" value="1"/>
</dbReference>
<dbReference type="PANTHER" id="PTHR33540">
    <property type="entry name" value="TRNA THREONYLCARBAMOYLADENOSINE BIOSYNTHESIS PROTEIN TSAE"/>
    <property type="match status" value="1"/>
</dbReference>
<organism evidence="11 12">
    <name type="scientific">candidate division LCP-89 bacterium B3_LCP</name>
    <dbReference type="NCBI Taxonomy" id="2012998"/>
    <lineage>
        <taxon>Bacteria</taxon>
        <taxon>Pseudomonadati</taxon>
        <taxon>Bacteria division LCP-89</taxon>
    </lineage>
</organism>
<evidence type="ECO:0000256" key="6">
    <source>
        <dbReference type="ARBA" id="ARBA00022723"/>
    </source>
</evidence>
<name>A0A532UUX5_UNCL8</name>
<evidence type="ECO:0000256" key="4">
    <source>
        <dbReference type="ARBA" id="ARBA00022490"/>
    </source>
</evidence>
<evidence type="ECO:0000256" key="2">
    <source>
        <dbReference type="ARBA" id="ARBA00007599"/>
    </source>
</evidence>
<dbReference type="GO" id="GO:0046872">
    <property type="term" value="F:metal ion binding"/>
    <property type="evidence" value="ECO:0007669"/>
    <property type="project" value="UniProtKB-KW"/>
</dbReference>
<comment type="caution">
    <text evidence="11">The sequence shown here is derived from an EMBL/GenBank/DDBJ whole genome shotgun (WGS) entry which is preliminary data.</text>
</comment>
<dbReference type="GO" id="GO:0005524">
    <property type="term" value="F:ATP binding"/>
    <property type="evidence" value="ECO:0007669"/>
    <property type="project" value="UniProtKB-KW"/>
</dbReference>
<dbReference type="InterPro" id="IPR003442">
    <property type="entry name" value="T6A_TsaE"/>
</dbReference>
<dbReference type="Pfam" id="PF02367">
    <property type="entry name" value="TsaE"/>
    <property type="match status" value="1"/>
</dbReference>
<dbReference type="SUPFAM" id="SSF52540">
    <property type="entry name" value="P-loop containing nucleoside triphosphate hydrolases"/>
    <property type="match status" value="1"/>
</dbReference>
<evidence type="ECO:0000256" key="3">
    <source>
        <dbReference type="ARBA" id="ARBA00019010"/>
    </source>
</evidence>
<evidence type="ECO:0000256" key="5">
    <source>
        <dbReference type="ARBA" id="ARBA00022694"/>
    </source>
</evidence>
<protein>
    <recommendedName>
        <fullName evidence="3">tRNA threonylcarbamoyladenosine biosynthesis protein TsaE</fullName>
    </recommendedName>
    <alternativeName>
        <fullName evidence="10">t(6)A37 threonylcarbamoyladenosine biosynthesis protein TsaE</fullName>
    </alternativeName>
</protein>
<dbReference type="InterPro" id="IPR027417">
    <property type="entry name" value="P-loop_NTPase"/>
</dbReference>
<reference evidence="11 12" key="1">
    <citation type="submission" date="2017-06" db="EMBL/GenBank/DDBJ databases">
        <title>Novel microbial phyla capable of carbon fixation and sulfur reduction in deep-sea sediments.</title>
        <authorList>
            <person name="Huang J."/>
            <person name="Baker B."/>
            <person name="Wang Y."/>
        </authorList>
    </citation>
    <scope>NUCLEOTIDE SEQUENCE [LARGE SCALE GENOMIC DNA]</scope>
    <source>
        <strain evidence="11">B3_LCP</strain>
    </source>
</reference>
<keyword evidence="11" id="KW-0808">Transferase</keyword>
<keyword evidence="8" id="KW-0067">ATP-binding</keyword>
<dbReference type="GO" id="GO:0005737">
    <property type="term" value="C:cytoplasm"/>
    <property type="evidence" value="ECO:0007669"/>
    <property type="project" value="UniProtKB-SubCell"/>
</dbReference>
<dbReference type="NCBIfam" id="TIGR00150">
    <property type="entry name" value="T6A_YjeE"/>
    <property type="match status" value="1"/>
</dbReference>
<keyword evidence="4" id="KW-0963">Cytoplasm</keyword>
<evidence type="ECO:0000256" key="9">
    <source>
        <dbReference type="ARBA" id="ARBA00022842"/>
    </source>
</evidence>
<comment type="similarity">
    <text evidence="2">Belongs to the TsaE family.</text>
</comment>
<evidence type="ECO:0000256" key="7">
    <source>
        <dbReference type="ARBA" id="ARBA00022741"/>
    </source>
</evidence>